<sequence>MKPIVSYEQSIFKTVRLVFSLMMLVSMFGISGNKASAASFIERISGDNRIETAIEISMYGWEQAENVILARADNPADALSSASLSGAMDAPILLTYPNNLSNSVLDEIERLGASTVYLLGGTGAISTEIEKKLTDKGLTVVRLGGNNRFETAAKINKEAKTSLNTKAIVVNGFAIADALSASSDSANNQIPIYLSTKSTLPVNLPENVKEVTIYGGEGVVGEEIVTLLEQKGVTVTRIGGSTRYETNIKAADLAKKENVIIVRGTSVKSDSEDYPDAVAGAGLSHKLGANIILSHDSIPISVVAKHLEEQHYPNVYVLGGPGAVSDEVIAELTFYQVSKVEKTFDFNVVDTAMDPTKPVIYLLSDDDNSVKMYNYNTKELKSIKLNTRPEQLYVENNKIYITLVHQLHDSYWWDEEQTGEIGIVNADTFKLEKTIMIGLDPFDIVADKNGYIYVSGGSGQWTYIKSYSSQTGAEVSSAGIRQQSYLEMHPTQTKVYAIDTDSSPRDIRQYFISNGKFTGSQDSPYHGDYDLGEYMKISPDGRYLFNDYGNVFTGNLSYAATLEVPFNDLAFDLDENRFFSGIEDVIFEHDYSTFEIYNYYVIKGEAFKTYYKDNKLYILSLMTASSTGLQKFTLESVTPDGVFAEEEVSPLEILESLEDN</sequence>
<dbReference type="PANTHER" id="PTHR30032:SF8">
    <property type="entry name" value="GERMINATION-SPECIFIC N-ACETYLMURAMOYL-L-ALANINE AMIDASE"/>
    <property type="match status" value="1"/>
</dbReference>
<dbReference type="InterPro" id="IPR051922">
    <property type="entry name" value="Bact_Sporulation_Assoc"/>
</dbReference>
<dbReference type="Pfam" id="PF04122">
    <property type="entry name" value="CW_binding_2"/>
    <property type="match status" value="3"/>
</dbReference>
<dbReference type="Gene3D" id="2.130.10.10">
    <property type="entry name" value="YVTN repeat-like/Quinoprotein amine dehydrogenase"/>
    <property type="match status" value="1"/>
</dbReference>
<reference evidence="2" key="2">
    <citation type="submission" date="2020-08" db="EMBL/GenBank/DDBJ databases">
        <title>The Agave Microbiome: Exploring the role of microbial communities in plant adaptations to desert environments.</title>
        <authorList>
            <person name="Partida-Martinez L.P."/>
        </authorList>
    </citation>
    <scope>NUCLEOTIDE SEQUENCE [LARGE SCALE GENOMIC DNA]</scope>
    <source>
        <strain evidence="2">AT2.8</strain>
    </source>
</reference>
<gene>
    <name evidence="1" type="ORF">F4694_000328</name>
</gene>
<dbReference type="Proteomes" id="UP000548423">
    <property type="component" value="Unassembled WGS sequence"/>
</dbReference>
<proteinExistence type="predicted"/>
<name>A0A852T707_9BACI</name>
<dbReference type="EMBL" id="JACCBX010000001">
    <property type="protein sequence ID" value="NYE03609.1"/>
    <property type="molecule type" value="Genomic_DNA"/>
</dbReference>
<accession>A0A852T707</accession>
<evidence type="ECO:0000313" key="1">
    <source>
        <dbReference type="EMBL" id="NYE03609.1"/>
    </source>
</evidence>
<evidence type="ECO:0000313" key="2">
    <source>
        <dbReference type="Proteomes" id="UP000548423"/>
    </source>
</evidence>
<reference evidence="2" key="1">
    <citation type="submission" date="2020-07" db="EMBL/GenBank/DDBJ databases">
        <authorList>
            <person name="Partida-Martinez L."/>
            <person name="Huntemann M."/>
            <person name="Clum A."/>
            <person name="Wang J."/>
            <person name="Palaniappan K."/>
            <person name="Ritter S."/>
            <person name="Chen I.-M."/>
            <person name="Stamatis D."/>
            <person name="Reddy T."/>
            <person name="O'Malley R."/>
            <person name="Daum C."/>
            <person name="Shapiro N."/>
            <person name="Ivanova N."/>
            <person name="Kyrpides N."/>
            <person name="Woyke T."/>
        </authorList>
    </citation>
    <scope>NUCLEOTIDE SEQUENCE [LARGE SCALE GENOMIC DNA]</scope>
    <source>
        <strain evidence="2">AT2.8</strain>
    </source>
</reference>
<dbReference type="InterPro" id="IPR007253">
    <property type="entry name" value="Cell_wall-bd_2"/>
</dbReference>
<dbReference type="PANTHER" id="PTHR30032">
    <property type="entry name" value="N-ACETYLMURAMOYL-L-ALANINE AMIDASE-RELATED"/>
    <property type="match status" value="1"/>
</dbReference>
<comment type="caution">
    <text evidence="1">The sequence shown here is derived from an EMBL/GenBank/DDBJ whole genome shotgun (WGS) entry which is preliminary data.</text>
</comment>
<dbReference type="InterPro" id="IPR015943">
    <property type="entry name" value="WD40/YVTN_repeat-like_dom_sf"/>
</dbReference>
<dbReference type="SUPFAM" id="SSF63825">
    <property type="entry name" value="YWTD domain"/>
    <property type="match status" value="1"/>
</dbReference>
<dbReference type="Gene3D" id="3.40.50.12090">
    <property type="match status" value="2"/>
</dbReference>
<dbReference type="AlphaFoldDB" id="A0A852T707"/>
<protein>
    <submittedName>
        <fullName evidence="1">Cell wall-binding protein</fullName>
    </submittedName>
</protein>
<organism evidence="1 2">
    <name type="scientific">Neobacillus niacini</name>
    <dbReference type="NCBI Taxonomy" id="86668"/>
    <lineage>
        <taxon>Bacteria</taxon>
        <taxon>Bacillati</taxon>
        <taxon>Bacillota</taxon>
        <taxon>Bacilli</taxon>
        <taxon>Bacillales</taxon>
        <taxon>Bacillaceae</taxon>
        <taxon>Neobacillus</taxon>
    </lineage>
</organism>